<dbReference type="SUPFAM" id="SSF51735">
    <property type="entry name" value="NAD(P)-binding Rossmann-fold domains"/>
    <property type="match status" value="1"/>
</dbReference>
<dbReference type="SUPFAM" id="SSF55347">
    <property type="entry name" value="Glyceraldehyde-3-phosphate dehydrogenase-like, C-terminal domain"/>
    <property type="match status" value="1"/>
</dbReference>
<feature type="domain" description="Gfo/Idh/MocA-like oxidoreductase C-terminal" evidence="3">
    <location>
        <begin position="145"/>
        <end position="336"/>
    </location>
</feature>
<dbReference type="RefSeq" id="WP_348789148.1">
    <property type="nucleotide sequence ID" value="NZ_CP157390.1"/>
</dbReference>
<comment type="similarity">
    <text evidence="1">Belongs to the Gfo/Idh/MocA family.</text>
</comment>
<dbReference type="InterPro" id="IPR036291">
    <property type="entry name" value="NAD(P)-bd_dom_sf"/>
</dbReference>
<sequence>MTTTAQTAEPVRIALIGAGNRGQSYTRWIHANPGRARLVAVADPRPFQRGIVAAGDPDVRHFDDWRELVAQPERVADAVIIATQDRQHVEPAIACAEAGYAILMEKPLAPTEDESRRIVAAVERTGVLFGVCHVMRYMPYTDLVKQVVDSGVLGDIITVQHLEPVGWWHMAHSYVRGPWRREDQAAPMLLAKSSHDLDWIRYVTGKRIATVASFGSRHHFRHENRPALAADRCLDCPLQNSCPYAAQKLYYPVVREEGAVWPVTVITDDATEEGVHEALRTGPYGRCVYAADNTVVDNQVVAFQFEDGTAGTFTMTAFSEQEHRKTQIFGSHGMLDGDGERVRVTDFRTGESTVHETGPTGAANAGGDHGGGDGGVMAAFTAAVAAGDASLIRSGPRESLDSHLAVFAAERSRHRGSVEPVPTA</sequence>
<dbReference type="Gene3D" id="3.40.50.720">
    <property type="entry name" value="NAD(P)-binding Rossmann-like Domain"/>
    <property type="match status" value="1"/>
</dbReference>
<dbReference type="GO" id="GO:0000166">
    <property type="term" value="F:nucleotide binding"/>
    <property type="evidence" value="ECO:0007669"/>
    <property type="project" value="InterPro"/>
</dbReference>
<name>A0AAU7GFE3_9MICO</name>
<evidence type="ECO:0000313" key="4">
    <source>
        <dbReference type="EMBL" id="XBM49229.1"/>
    </source>
</evidence>
<feature type="domain" description="Gfo/Idh/MocA-like oxidoreductase N-terminal" evidence="2">
    <location>
        <begin position="11"/>
        <end position="131"/>
    </location>
</feature>
<dbReference type="PANTHER" id="PTHR43377">
    <property type="entry name" value="BILIVERDIN REDUCTASE A"/>
    <property type="match status" value="1"/>
</dbReference>
<organism evidence="4">
    <name type="scientific">Leifsonia sp. NPDC080035</name>
    <dbReference type="NCBI Taxonomy" id="3143936"/>
    <lineage>
        <taxon>Bacteria</taxon>
        <taxon>Bacillati</taxon>
        <taxon>Actinomycetota</taxon>
        <taxon>Actinomycetes</taxon>
        <taxon>Micrococcales</taxon>
        <taxon>Microbacteriaceae</taxon>
        <taxon>Leifsonia</taxon>
    </lineage>
</organism>
<evidence type="ECO:0000259" key="3">
    <source>
        <dbReference type="Pfam" id="PF02894"/>
    </source>
</evidence>
<dbReference type="InterPro" id="IPR051450">
    <property type="entry name" value="Gfo/Idh/MocA_Oxidoreductases"/>
</dbReference>
<accession>A0AAU7GFE3</accession>
<proteinExistence type="inferred from homology"/>
<dbReference type="Pfam" id="PF02894">
    <property type="entry name" value="GFO_IDH_MocA_C"/>
    <property type="match status" value="1"/>
</dbReference>
<dbReference type="EMBL" id="CP157390">
    <property type="protein sequence ID" value="XBM49229.1"/>
    <property type="molecule type" value="Genomic_DNA"/>
</dbReference>
<dbReference type="Pfam" id="PF01408">
    <property type="entry name" value="GFO_IDH_MocA"/>
    <property type="match status" value="1"/>
</dbReference>
<reference evidence="4" key="1">
    <citation type="submission" date="2024-05" db="EMBL/GenBank/DDBJ databases">
        <title>The Natural Products Discovery Center: Release of the First 8490 Sequenced Strains for Exploring Actinobacteria Biosynthetic Diversity.</title>
        <authorList>
            <person name="Kalkreuter E."/>
            <person name="Kautsar S.A."/>
            <person name="Yang D."/>
            <person name="Bader C.D."/>
            <person name="Teijaro C.N."/>
            <person name="Fluegel L."/>
            <person name="Davis C.M."/>
            <person name="Simpson J.R."/>
            <person name="Lauterbach L."/>
            <person name="Steele A.D."/>
            <person name="Gui C."/>
            <person name="Meng S."/>
            <person name="Li G."/>
            <person name="Viehrig K."/>
            <person name="Ye F."/>
            <person name="Su P."/>
            <person name="Kiefer A.F."/>
            <person name="Nichols A."/>
            <person name="Cepeda A.J."/>
            <person name="Yan W."/>
            <person name="Fan B."/>
            <person name="Jiang Y."/>
            <person name="Adhikari A."/>
            <person name="Zheng C.-J."/>
            <person name="Schuster L."/>
            <person name="Cowan T.M."/>
            <person name="Smanski M.J."/>
            <person name="Chevrette M.G."/>
            <person name="de Carvalho L.P.S."/>
            <person name="Shen B."/>
        </authorList>
    </citation>
    <scope>NUCLEOTIDE SEQUENCE</scope>
    <source>
        <strain evidence="4">NPDC080035</strain>
    </source>
</reference>
<dbReference type="InterPro" id="IPR004104">
    <property type="entry name" value="Gfo/Idh/MocA-like_OxRdtase_C"/>
</dbReference>
<gene>
    <name evidence="4" type="ORF">AAME72_05050</name>
</gene>
<protein>
    <submittedName>
        <fullName evidence="4">Gfo/Idh/MocA family oxidoreductase</fullName>
    </submittedName>
</protein>
<evidence type="ECO:0000256" key="1">
    <source>
        <dbReference type="ARBA" id="ARBA00010928"/>
    </source>
</evidence>
<dbReference type="PANTHER" id="PTHR43377:SF2">
    <property type="entry name" value="BINDING ROSSMANN FOLD OXIDOREDUCTASE, PUTATIVE (AFU_ORTHOLOGUE AFUA_4G00560)-RELATED"/>
    <property type="match status" value="1"/>
</dbReference>
<dbReference type="InterPro" id="IPR000683">
    <property type="entry name" value="Gfo/Idh/MocA-like_OxRdtase_N"/>
</dbReference>
<dbReference type="Gene3D" id="3.30.360.10">
    <property type="entry name" value="Dihydrodipicolinate Reductase, domain 2"/>
    <property type="match status" value="1"/>
</dbReference>
<evidence type="ECO:0000259" key="2">
    <source>
        <dbReference type="Pfam" id="PF01408"/>
    </source>
</evidence>
<dbReference type="AlphaFoldDB" id="A0AAU7GFE3"/>